<protein>
    <recommendedName>
        <fullName evidence="1">DUF6597 domain-containing protein</fullName>
    </recommendedName>
</protein>
<evidence type="ECO:0000313" key="3">
    <source>
        <dbReference type="Proteomes" id="UP000199427"/>
    </source>
</evidence>
<accession>A0A1H9LBU8</accession>
<dbReference type="RefSeq" id="WP_369678864.1">
    <property type="nucleotide sequence ID" value="NZ_FOES01000046.1"/>
</dbReference>
<dbReference type="STRING" id="571933.SAMN05216362_1467"/>
<evidence type="ECO:0000313" key="2">
    <source>
        <dbReference type="EMBL" id="SER08667.1"/>
    </source>
</evidence>
<evidence type="ECO:0000259" key="1">
    <source>
        <dbReference type="Pfam" id="PF20240"/>
    </source>
</evidence>
<keyword evidence="3" id="KW-1185">Reference proteome</keyword>
<dbReference type="AlphaFoldDB" id="A0A1H9LBU8"/>
<sequence length="133" mass="15228">MVVFRTYHPTPPLSNFINIFWYYKSYKPPHEMERVLPDGSMELVINLEEDLIKVYDQKNQNRFKSFRGSVISGPHSDFTVIDTACQASTIGIHFKPGGAFPFLNISANELYNRHESLETLWGDKSGRNARSAS</sequence>
<proteinExistence type="predicted"/>
<feature type="domain" description="DUF6597" evidence="1">
    <location>
        <begin position="6"/>
        <end position="114"/>
    </location>
</feature>
<dbReference type="Pfam" id="PF20240">
    <property type="entry name" value="DUF6597"/>
    <property type="match status" value="1"/>
</dbReference>
<dbReference type="Proteomes" id="UP000199427">
    <property type="component" value="Unassembled WGS sequence"/>
</dbReference>
<organism evidence="2 3">
    <name type="scientific">Piscibacillus halophilus</name>
    <dbReference type="NCBI Taxonomy" id="571933"/>
    <lineage>
        <taxon>Bacteria</taxon>
        <taxon>Bacillati</taxon>
        <taxon>Bacillota</taxon>
        <taxon>Bacilli</taxon>
        <taxon>Bacillales</taxon>
        <taxon>Bacillaceae</taxon>
        <taxon>Piscibacillus</taxon>
    </lineage>
</organism>
<dbReference type="EMBL" id="FOES01000046">
    <property type="protein sequence ID" value="SER08667.1"/>
    <property type="molecule type" value="Genomic_DNA"/>
</dbReference>
<gene>
    <name evidence="2" type="ORF">SAMN05216362_1467</name>
</gene>
<dbReference type="InterPro" id="IPR046532">
    <property type="entry name" value="DUF6597"/>
</dbReference>
<reference evidence="2 3" key="1">
    <citation type="submission" date="2016-10" db="EMBL/GenBank/DDBJ databases">
        <authorList>
            <person name="de Groot N.N."/>
        </authorList>
    </citation>
    <scope>NUCLEOTIDE SEQUENCE [LARGE SCALE GENOMIC DNA]</scope>
    <source>
        <strain evidence="2 3">DSM 21633</strain>
    </source>
</reference>
<name>A0A1H9LBU8_9BACI</name>